<accession>A0A8S1IZP9</accession>
<dbReference type="AlphaFoldDB" id="A0A8S1IZP9"/>
<sequence length="123" mass="13524">MAAGRGGSGQLAWRHRSHEILITECVLTLLETELRPDRERQLGVFLVGREASTCPASVYTALCSQCWQEGVRRALAAPHLLCRMEMWYRGLLNGCGAQHDGRPSQGEAILRGTACTVCSMVHT</sequence>
<name>A0A8S1IZP9_9CHLO</name>
<gene>
    <name evidence="1" type="ORF">OSTQU699_LOCUS5667</name>
</gene>
<comment type="caution">
    <text evidence="1">The sequence shown here is derived from an EMBL/GenBank/DDBJ whole genome shotgun (WGS) entry which is preliminary data.</text>
</comment>
<reference evidence="1" key="1">
    <citation type="submission" date="2020-12" db="EMBL/GenBank/DDBJ databases">
        <authorList>
            <person name="Iha C."/>
        </authorList>
    </citation>
    <scope>NUCLEOTIDE SEQUENCE</scope>
</reference>
<evidence type="ECO:0000313" key="2">
    <source>
        <dbReference type="Proteomes" id="UP000708148"/>
    </source>
</evidence>
<keyword evidence="2" id="KW-1185">Reference proteome</keyword>
<dbReference type="EMBL" id="CAJHUC010001219">
    <property type="protein sequence ID" value="CAD7700308.1"/>
    <property type="molecule type" value="Genomic_DNA"/>
</dbReference>
<evidence type="ECO:0000313" key="1">
    <source>
        <dbReference type="EMBL" id="CAD7700308.1"/>
    </source>
</evidence>
<organism evidence="1 2">
    <name type="scientific">Ostreobium quekettii</name>
    <dbReference type="NCBI Taxonomy" id="121088"/>
    <lineage>
        <taxon>Eukaryota</taxon>
        <taxon>Viridiplantae</taxon>
        <taxon>Chlorophyta</taxon>
        <taxon>core chlorophytes</taxon>
        <taxon>Ulvophyceae</taxon>
        <taxon>TCBD clade</taxon>
        <taxon>Bryopsidales</taxon>
        <taxon>Ostreobineae</taxon>
        <taxon>Ostreobiaceae</taxon>
        <taxon>Ostreobium</taxon>
    </lineage>
</organism>
<dbReference type="Proteomes" id="UP000708148">
    <property type="component" value="Unassembled WGS sequence"/>
</dbReference>
<protein>
    <submittedName>
        <fullName evidence="1">Uncharacterized protein</fullName>
    </submittedName>
</protein>
<proteinExistence type="predicted"/>